<dbReference type="AlphaFoldDB" id="A0A0N5AUJ8"/>
<dbReference type="STRING" id="451379.A0A0N5AUJ8"/>
<dbReference type="SUPFAM" id="SSF53335">
    <property type="entry name" value="S-adenosyl-L-methionine-dependent methyltransferases"/>
    <property type="match status" value="1"/>
</dbReference>
<dbReference type="Pfam" id="PF13847">
    <property type="entry name" value="Methyltransf_31"/>
    <property type="match status" value="1"/>
</dbReference>
<feature type="domain" description="Methyltransferase" evidence="1">
    <location>
        <begin position="168"/>
        <end position="282"/>
    </location>
</feature>
<dbReference type="CDD" id="cd02440">
    <property type="entry name" value="AdoMet_MTases"/>
    <property type="match status" value="1"/>
</dbReference>
<sequence length="364" mass="40795">MANATLKLSQIIENTVLGQTIILAGELGIFKALSEYGADGRLVTSEMIAKRYGYKQRYVQEMLSCLACGDILEVNVTGDGFRLNRNMNDYLTAQRSPHILEILKMVIRFPYIFEDMKRVFQKTGPSGISYQRYKNTHLCTGSFTGTKYKNQMISCFLPLTGLSERLKTEGLRVLNVACGSAQQLIELVTAKNFPLSKFVGVDGNLDSIKAAKDYQLKQGVTNIEFLVIAPADLPTGWTRTYDWVTMFESCHNLTRPDRCLNAIRRVLKREGTLTIVDANGMSNPYLDKIWHRTNATIGYGISLFHCLPIGSNAEDAYCLGTMWGQKRACDLLKKCGFEDVKVSPISFADAEILYVCKKTKPEPN</sequence>
<dbReference type="Gene3D" id="3.40.50.150">
    <property type="entry name" value="Vaccinia Virus protein VP39"/>
    <property type="match status" value="1"/>
</dbReference>
<dbReference type="Proteomes" id="UP000046393">
    <property type="component" value="Unplaced"/>
</dbReference>
<name>A0A0N5AUJ8_9BILA</name>
<dbReference type="PANTHER" id="PTHR45581">
    <property type="entry name" value="PROTEIN CBG10435"/>
    <property type="match status" value="1"/>
</dbReference>
<evidence type="ECO:0000313" key="3">
    <source>
        <dbReference type="WBParaSite" id="SMUV_0000853601-mRNA-1"/>
    </source>
</evidence>
<proteinExistence type="predicted"/>
<evidence type="ECO:0000313" key="2">
    <source>
        <dbReference type="Proteomes" id="UP000046393"/>
    </source>
</evidence>
<dbReference type="PANTHER" id="PTHR45581:SF3">
    <property type="entry name" value="METHYLTRANSFERASE DOMAIN-CONTAINING PROTEIN"/>
    <property type="match status" value="1"/>
</dbReference>
<evidence type="ECO:0000259" key="1">
    <source>
        <dbReference type="Pfam" id="PF13847"/>
    </source>
</evidence>
<dbReference type="InterPro" id="IPR029063">
    <property type="entry name" value="SAM-dependent_MTases_sf"/>
</dbReference>
<dbReference type="InterPro" id="IPR025714">
    <property type="entry name" value="Methyltranfer_dom"/>
</dbReference>
<protein>
    <submittedName>
        <fullName evidence="3">Methyltranfer_dom domain-containing protein</fullName>
    </submittedName>
</protein>
<dbReference type="GO" id="GO:0046983">
    <property type="term" value="F:protein dimerization activity"/>
    <property type="evidence" value="ECO:0007669"/>
    <property type="project" value="InterPro"/>
</dbReference>
<accession>A0A0N5AUJ8</accession>
<dbReference type="Gene3D" id="1.10.10.10">
    <property type="entry name" value="Winged helix-like DNA-binding domain superfamily/Winged helix DNA-binding domain"/>
    <property type="match status" value="1"/>
</dbReference>
<dbReference type="InterPro" id="IPR036388">
    <property type="entry name" value="WH-like_DNA-bd_sf"/>
</dbReference>
<keyword evidence="2" id="KW-1185">Reference proteome</keyword>
<organism evidence="2 3">
    <name type="scientific">Syphacia muris</name>
    <dbReference type="NCBI Taxonomy" id="451379"/>
    <lineage>
        <taxon>Eukaryota</taxon>
        <taxon>Metazoa</taxon>
        <taxon>Ecdysozoa</taxon>
        <taxon>Nematoda</taxon>
        <taxon>Chromadorea</taxon>
        <taxon>Rhabditida</taxon>
        <taxon>Spirurina</taxon>
        <taxon>Oxyuridomorpha</taxon>
        <taxon>Oxyuroidea</taxon>
        <taxon>Oxyuridae</taxon>
        <taxon>Syphacia</taxon>
    </lineage>
</organism>
<reference evidence="3" key="1">
    <citation type="submission" date="2017-02" db="UniProtKB">
        <authorList>
            <consortium name="WormBaseParasite"/>
        </authorList>
    </citation>
    <scope>IDENTIFICATION</scope>
</reference>
<dbReference type="WBParaSite" id="SMUV_0000853601-mRNA-1">
    <property type="protein sequence ID" value="SMUV_0000853601-mRNA-1"/>
    <property type="gene ID" value="SMUV_0000853601"/>
</dbReference>